<evidence type="ECO:0000313" key="2">
    <source>
        <dbReference type="EMBL" id="KAA8496156.1"/>
    </source>
</evidence>
<reference evidence="3" key="1">
    <citation type="journal article" date="2019" name="Nat. Commun.">
        <title>Expansion of phycobilisome linker gene families in mesophilic red algae.</title>
        <authorList>
            <person name="Lee J."/>
            <person name="Kim D."/>
            <person name="Bhattacharya D."/>
            <person name="Yoon H.S."/>
        </authorList>
    </citation>
    <scope>NUCLEOTIDE SEQUENCE [LARGE SCALE GENOMIC DNA]</scope>
    <source>
        <strain evidence="3">CCMP 1328</strain>
    </source>
</reference>
<organism evidence="2 3">
    <name type="scientific">Porphyridium purpureum</name>
    <name type="common">Red alga</name>
    <name type="synonym">Porphyridium cruentum</name>
    <dbReference type="NCBI Taxonomy" id="35688"/>
    <lineage>
        <taxon>Eukaryota</taxon>
        <taxon>Rhodophyta</taxon>
        <taxon>Bangiophyceae</taxon>
        <taxon>Porphyridiales</taxon>
        <taxon>Porphyridiaceae</taxon>
        <taxon>Porphyridium</taxon>
    </lineage>
</organism>
<keyword evidence="3" id="KW-1185">Reference proteome</keyword>
<sequence length="66" mass="7597">MGMRAAPRCQIYSKQTGEDSTDRGGKQTMTKDVGTPWMTFKIKRPQENEEVDYLLQKKSVGTERRT</sequence>
<proteinExistence type="predicted"/>
<accession>A0A5J4YXS6</accession>
<comment type="caution">
    <text evidence="2">The sequence shown here is derived from an EMBL/GenBank/DDBJ whole genome shotgun (WGS) entry which is preliminary data.</text>
</comment>
<name>A0A5J4YXS6_PORPP</name>
<evidence type="ECO:0000256" key="1">
    <source>
        <dbReference type="SAM" id="MobiDB-lite"/>
    </source>
</evidence>
<feature type="compositionally biased region" description="Basic and acidic residues" evidence="1">
    <location>
        <begin position="16"/>
        <end position="25"/>
    </location>
</feature>
<gene>
    <name evidence="2" type="ORF">FVE85_2311</name>
</gene>
<dbReference type="AlphaFoldDB" id="A0A5J4YXS6"/>
<evidence type="ECO:0000313" key="3">
    <source>
        <dbReference type="Proteomes" id="UP000324585"/>
    </source>
</evidence>
<dbReference type="Proteomes" id="UP000324585">
    <property type="component" value="Unassembled WGS sequence"/>
</dbReference>
<dbReference type="EMBL" id="VRMN01000003">
    <property type="protein sequence ID" value="KAA8496156.1"/>
    <property type="molecule type" value="Genomic_DNA"/>
</dbReference>
<protein>
    <submittedName>
        <fullName evidence="2">Uncharacterized protein</fullName>
    </submittedName>
</protein>
<feature type="region of interest" description="Disordered" evidence="1">
    <location>
        <begin position="1"/>
        <end position="32"/>
    </location>
</feature>